<dbReference type="GO" id="GO:0001514">
    <property type="term" value="P:selenocysteine incorporation"/>
    <property type="evidence" value="ECO:0007669"/>
    <property type="project" value="TreeGrafter"/>
</dbReference>
<keyword evidence="12" id="KW-0711">Selenium</keyword>
<evidence type="ECO:0000256" key="1">
    <source>
        <dbReference type="ARBA" id="ARBA00001933"/>
    </source>
</evidence>
<dbReference type="EMBL" id="CAJNDS010002852">
    <property type="protein sequence ID" value="CAE7619702.1"/>
    <property type="molecule type" value="Genomic_DNA"/>
</dbReference>
<dbReference type="InterPro" id="IPR019872">
    <property type="entry name" value="Sec-tRNA_Se_transferase"/>
</dbReference>
<keyword evidence="11" id="KW-0648">Protein biosynthesis</keyword>
<comment type="caution">
    <text evidence="18">The sequence shown here is derived from an EMBL/GenBank/DDBJ whole genome shotgun (WGS) entry which is preliminary data.</text>
</comment>
<reference evidence="18" key="1">
    <citation type="submission" date="2021-02" db="EMBL/GenBank/DDBJ databases">
        <authorList>
            <person name="Dougan E. K."/>
            <person name="Rhodes N."/>
            <person name="Thang M."/>
            <person name="Chan C."/>
        </authorList>
    </citation>
    <scope>NUCLEOTIDE SEQUENCE</scope>
</reference>
<comment type="catalytic activity">
    <reaction evidence="16">
        <text>O-phospho-L-seryl-tRNA(Sec) + selenophosphate + H2O = L-selenocysteinyl-tRNA(Sec) + 2 phosphate</text>
        <dbReference type="Rhea" id="RHEA:25041"/>
        <dbReference type="Rhea" id="RHEA-COMP:9743"/>
        <dbReference type="Rhea" id="RHEA-COMP:9947"/>
        <dbReference type="ChEBI" id="CHEBI:15377"/>
        <dbReference type="ChEBI" id="CHEBI:16144"/>
        <dbReference type="ChEBI" id="CHEBI:43474"/>
        <dbReference type="ChEBI" id="CHEBI:78551"/>
        <dbReference type="ChEBI" id="CHEBI:78573"/>
        <dbReference type="EC" id="2.9.1.2"/>
    </reaction>
</comment>
<evidence type="ECO:0000256" key="13">
    <source>
        <dbReference type="ARBA" id="ARBA00030669"/>
    </source>
</evidence>
<evidence type="ECO:0000256" key="2">
    <source>
        <dbReference type="ARBA" id="ARBA00002552"/>
    </source>
</evidence>
<evidence type="ECO:0000256" key="6">
    <source>
        <dbReference type="ARBA" id="ARBA00021963"/>
    </source>
</evidence>
<evidence type="ECO:0000256" key="3">
    <source>
        <dbReference type="ARBA" id="ARBA00004822"/>
    </source>
</evidence>
<proteinExistence type="inferred from homology"/>
<dbReference type="SUPFAM" id="SSF53383">
    <property type="entry name" value="PLP-dependent transferases"/>
    <property type="match status" value="1"/>
</dbReference>
<feature type="compositionally biased region" description="Acidic residues" evidence="17">
    <location>
        <begin position="1007"/>
        <end position="1021"/>
    </location>
</feature>
<dbReference type="EC" id="2.9.1.2" evidence="5"/>
<keyword evidence="8" id="KW-0808">Transferase</keyword>
<accession>A0A812V663</accession>
<comment type="pathway">
    <text evidence="3">Aminoacyl-tRNA biosynthesis; selenocysteinyl-tRNA(Sec) biosynthesis; selenocysteinyl-tRNA(Sec) from L-seryl-tRNA(Sec) (archaeal/eukaryal route): step 2/2.</text>
</comment>
<evidence type="ECO:0000256" key="16">
    <source>
        <dbReference type="ARBA" id="ARBA00048808"/>
    </source>
</evidence>
<dbReference type="PANTHER" id="PTHR12944:SF2">
    <property type="entry name" value="O-PHOSPHOSERYL-TRNA(SEC) SELENIUM TRANSFERASE"/>
    <property type="match status" value="1"/>
</dbReference>
<dbReference type="AlphaFoldDB" id="A0A812V663"/>
<evidence type="ECO:0000256" key="7">
    <source>
        <dbReference type="ARBA" id="ARBA00022555"/>
    </source>
</evidence>
<dbReference type="GO" id="GO:0098621">
    <property type="term" value="F:O-phosphoseryl-tRNA(Sec) selenium transferase activity"/>
    <property type="evidence" value="ECO:0007669"/>
    <property type="project" value="UniProtKB-EC"/>
</dbReference>
<keyword evidence="7" id="KW-0820">tRNA-binding</keyword>
<gene>
    <name evidence="18" type="primary">sepsecs</name>
    <name evidence="18" type="ORF">SNAT2548_LOCUS35224</name>
</gene>
<comment type="function">
    <text evidence="2">Converts O-phosphoseryl-tRNA(Sec) to selenocysteinyl-tRNA(Sec) required for selenoprotein biosynthesis.</text>
</comment>
<evidence type="ECO:0000256" key="17">
    <source>
        <dbReference type="SAM" id="MobiDB-lite"/>
    </source>
</evidence>
<dbReference type="InterPro" id="IPR015421">
    <property type="entry name" value="PyrdxlP-dep_Trfase_major"/>
</dbReference>
<evidence type="ECO:0000256" key="10">
    <source>
        <dbReference type="ARBA" id="ARBA00022898"/>
    </source>
</evidence>
<comment type="cofactor">
    <cofactor evidence="1">
        <name>pyridoxal 5'-phosphate</name>
        <dbReference type="ChEBI" id="CHEBI:597326"/>
    </cofactor>
</comment>
<evidence type="ECO:0000313" key="19">
    <source>
        <dbReference type="Proteomes" id="UP000604046"/>
    </source>
</evidence>
<evidence type="ECO:0000256" key="15">
    <source>
        <dbReference type="ARBA" id="ARBA00032693"/>
    </source>
</evidence>
<dbReference type="Gene3D" id="3.40.640.10">
    <property type="entry name" value="Type I PLP-dependent aspartate aminotransferase-like (Major domain)"/>
    <property type="match status" value="1"/>
</dbReference>
<evidence type="ECO:0000256" key="8">
    <source>
        <dbReference type="ARBA" id="ARBA00022679"/>
    </source>
</evidence>
<dbReference type="InterPro" id="IPR008829">
    <property type="entry name" value="SepSecS/SepCysS"/>
</dbReference>
<dbReference type="PANTHER" id="PTHR12944">
    <property type="entry name" value="SOLUBLE LIVER ANTIGEN/LIVER PANCREAS ANTIGEN"/>
    <property type="match status" value="1"/>
</dbReference>
<evidence type="ECO:0000313" key="18">
    <source>
        <dbReference type="EMBL" id="CAE7619702.1"/>
    </source>
</evidence>
<dbReference type="GO" id="GO:0000049">
    <property type="term" value="F:tRNA binding"/>
    <property type="evidence" value="ECO:0007669"/>
    <property type="project" value="UniProtKB-KW"/>
</dbReference>
<dbReference type="Proteomes" id="UP000604046">
    <property type="component" value="Unassembled WGS sequence"/>
</dbReference>
<dbReference type="UniPathway" id="UPA00906">
    <property type="reaction ID" value="UER00898"/>
</dbReference>
<name>A0A812V663_9DINO</name>
<keyword evidence="19" id="KW-1185">Reference proteome</keyword>
<dbReference type="Pfam" id="PF05889">
    <property type="entry name" value="SepSecS"/>
    <property type="match status" value="1"/>
</dbReference>
<keyword evidence="10" id="KW-0663">Pyridoxal phosphate</keyword>
<dbReference type="GO" id="GO:0001717">
    <property type="term" value="P:conversion of seryl-tRNAsec to selenocys-tRNAsec"/>
    <property type="evidence" value="ECO:0007669"/>
    <property type="project" value="InterPro"/>
</dbReference>
<evidence type="ECO:0000256" key="12">
    <source>
        <dbReference type="ARBA" id="ARBA00023266"/>
    </source>
</evidence>
<feature type="region of interest" description="Disordered" evidence="17">
    <location>
        <begin position="995"/>
        <end position="1023"/>
    </location>
</feature>
<dbReference type="InterPro" id="IPR015424">
    <property type="entry name" value="PyrdxlP-dep_Trfase"/>
</dbReference>
<organism evidence="18 19">
    <name type="scientific">Symbiodinium natans</name>
    <dbReference type="NCBI Taxonomy" id="878477"/>
    <lineage>
        <taxon>Eukaryota</taxon>
        <taxon>Sar</taxon>
        <taxon>Alveolata</taxon>
        <taxon>Dinophyceae</taxon>
        <taxon>Suessiales</taxon>
        <taxon>Symbiodiniaceae</taxon>
        <taxon>Symbiodinium</taxon>
    </lineage>
</organism>
<dbReference type="NCBIfam" id="TIGR03531">
    <property type="entry name" value="selenium_SpcS"/>
    <property type="match status" value="1"/>
</dbReference>
<comment type="similarity">
    <text evidence="4">Belongs to the SepSecS family.</text>
</comment>
<evidence type="ECO:0000256" key="9">
    <source>
        <dbReference type="ARBA" id="ARBA00022884"/>
    </source>
</evidence>
<evidence type="ECO:0000256" key="5">
    <source>
        <dbReference type="ARBA" id="ARBA00012464"/>
    </source>
</evidence>
<evidence type="ECO:0000256" key="4">
    <source>
        <dbReference type="ARBA" id="ARBA00007037"/>
    </source>
</evidence>
<evidence type="ECO:0000256" key="11">
    <source>
        <dbReference type="ARBA" id="ARBA00022917"/>
    </source>
</evidence>
<keyword evidence="9" id="KW-0694">RNA-binding</keyword>
<protein>
    <recommendedName>
        <fullName evidence="6">O-phosphoseryl-tRNA(Sec) selenium transferase</fullName>
        <ecNumber evidence="5">2.9.1.2</ecNumber>
    </recommendedName>
    <alternativeName>
        <fullName evidence="13">Selenocysteine synthase</fullName>
    </alternativeName>
    <alternativeName>
        <fullName evidence="14">Selenocysteinyl-tRNA(Sec) synthase</fullName>
    </alternativeName>
    <alternativeName>
        <fullName evidence="15">Sep-tRNA:Sec-tRNA synthase</fullName>
    </alternativeName>
</protein>
<dbReference type="OrthoDB" id="10263545at2759"/>
<sequence length="1040" mass="115197">MLPQHFDLLKGLVNTNYVEQAQQARNSRSKQVTALLTQRRLPDVGWKEEDIQLLLEEMASFDTNNFQGNVGVGEREGRVISDLVRRRHFGLTHGIGRSGDVMAEQPKAAGSSLIVQLTKYLALDAIRLAGIKAVKACAVLPAATGLTMTLVFLALRQMRPEGRYVVWSRIDQKSCFKAIGAAGLEPIVVELKPIEGTDALGTDIEGMQAAIERVGADKVLCICTTTSTFAPRVPDFIDEVAMMASKLNVPHVINNAYGLQCSKCTHLIEMGCRRGRVDAFVQSTDKNFMVPVGGAIVAGPSSTLVDKVSNLYPGRASMGPVLDLFITLLSLGASGWTGLLQERKENAKWFEEQLATACQKLGLRVLKARLTHLMAASAAWKKGSLPGWLAGNFAGDGKGPCQRIPPTKLQITGCVLRECGRPYPVAPEGCDKFGHNWQDPLPQPQRYRPAACGCGSLDMHWQQLREATWKAELLGSALFLAARPNSRPNSRRSKSGQPIKHTIGFATSRVLTYQQQVHAELRLCQIVAQQFDDAQEQLVEALMALPFAEECPHTASLSQISSWLASLVVAIRRAMSFKLCERGCGHLVAEGKSKKGYAFKTCCRACATGKGHDDTCLGPAEVPEDEGSSHPRTKNVLDANPVFELSPELFLVEDSPPSCLPPVAALKNTNRDVGPVQWGMTYSQFVEFVEACEMTKCWKDAERKKDFVNLYDLINLLVQWTRQTGAGIALRMNPERPVDAALMVSHCWGEAMNECSEALADFKSRLNIEPTCGLWFCAFSQYQAGDEPDDVGPTVAEQLRRDPFGTVVRAVSNRHGMVVVHTSKQEIYSRLWCVYEISEAISAHTAVNIAYSMEYVSKHAANLDNMLRARTRDARCAKDSDESYIRDKVEKTGGWNVLDRKIFSFRLEALRSLVKKHRGTLVNTLQNELEKVETVEIQECLAPRDERVASVVVKHPDHFKVEAQVEKQSASQSSDGGFLRKYCSFFTDLLTPPKDQVRPIHIPPPEVPEEPEEVDASDDENDMLRERLELLKKLHQDLDE</sequence>
<evidence type="ECO:0000256" key="14">
    <source>
        <dbReference type="ARBA" id="ARBA00032048"/>
    </source>
</evidence>